<dbReference type="EMBL" id="MNCJ02000320">
    <property type="protein sequence ID" value="KAF5807164.1"/>
    <property type="molecule type" value="Genomic_DNA"/>
</dbReference>
<comment type="caution">
    <text evidence="1">The sequence shown here is derived from an EMBL/GenBank/DDBJ whole genome shotgun (WGS) entry which is preliminary data.</text>
</comment>
<dbReference type="AlphaFoldDB" id="A0A9K3J252"/>
<evidence type="ECO:0000313" key="2">
    <source>
        <dbReference type="Proteomes" id="UP000215914"/>
    </source>
</evidence>
<reference evidence="1" key="1">
    <citation type="journal article" date="2017" name="Nature">
        <title>The sunflower genome provides insights into oil metabolism, flowering and Asterid evolution.</title>
        <authorList>
            <person name="Badouin H."/>
            <person name="Gouzy J."/>
            <person name="Grassa C.J."/>
            <person name="Murat F."/>
            <person name="Staton S.E."/>
            <person name="Cottret L."/>
            <person name="Lelandais-Briere C."/>
            <person name="Owens G.L."/>
            <person name="Carrere S."/>
            <person name="Mayjonade B."/>
            <person name="Legrand L."/>
            <person name="Gill N."/>
            <person name="Kane N.C."/>
            <person name="Bowers J.E."/>
            <person name="Hubner S."/>
            <person name="Bellec A."/>
            <person name="Berard A."/>
            <person name="Berges H."/>
            <person name="Blanchet N."/>
            <person name="Boniface M.C."/>
            <person name="Brunel D."/>
            <person name="Catrice O."/>
            <person name="Chaidir N."/>
            <person name="Claudel C."/>
            <person name="Donnadieu C."/>
            <person name="Faraut T."/>
            <person name="Fievet G."/>
            <person name="Helmstetter N."/>
            <person name="King M."/>
            <person name="Knapp S.J."/>
            <person name="Lai Z."/>
            <person name="Le Paslier M.C."/>
            <person name="Lippi Y."/>
            <person name="Lorenzon L."/>
            <person name="Mandel J.R."/>
            <person name="Marage G."/>
            <person name="Marchand G."/>
            <person name="Marquand E."/>
            <person name="Bret-Mestries E."/>
            <person name="Morien E."/>
            <person name="Nambeesan S."/>
            <person name="Nguyen T."/>
            <person name="Pegot-Espagnet P."/>
            <person name="Pouilly N."/>
            <person name="Raftis F."/>
            <person name="Sallet E."/>
            <person name="Schiex T."/>
            <person name="Thomas J."/>
            <person name="Vandecasteele C."/>
            <person name="Vares D."/>
            <person name="Vear F."/>
            <person name="Vautrin S."/>
            <person name="Crespi M."/>
            <person name="Mangin B."/>
            <person name="Burke J.M."/>
            <person name="Salse J."/>
            <person name="Munos S."/>
            <person name="Vincourt P."/>
            <person name="Rieseberg L.H."/>
            <person name="Langlade N.B."/>
        </authorList>
    </citation>
    <scope>NUCLEOTIDE SEQUENCE</scope>
    <source>
        <tissue evidence="1">Leaves</tissue>
    </source>
</reference>
<sequence>MRLSNLKCGHKQESRRSKRLPFTWGVGRVKLYGPLGYRCQLTNSKECF</sequence>
<reference evidence="1" key="2">
    <citation type="submission" date="2020-06" db="EMBL/GenBank/DDBJ databases">
        <title>Helianthus annuus Genome sequencing and assembly Release 2.</title>
        <authorList>
            <person name="Gouzy J."/>
            <person name="Langlade N."/>
            <person name="Munos S."/>
        </authorList>
    </citation>
    <scope>NUCLEOTIDE SEQUENCE</scope>
    <source>
        <tissue evidence="1">Leaves</tissue>
    </source>
</reference>
<protein>
    <submittedName>
        <fullName evidence="1">Uncharacterized protein</fullName>
    </submittedName>
</protein>
<organism evidence="1 2">
    <name type="scientific">Helianthus annuus</name>
    <name type="common">Common sunflower</name>
    <dbReference type="NCBI Taxonomy" id="4232"/>
    <lineage>
        <taxon>Eukaryota</taxon>
        <taxon>Viridiplantae</taxon>
        <taxon>Streptophyta</taxon>
        <taxon>Embryophyta</taxon>
        <taxon>Tracheophyta</taxon>
        <taxon>Spermatophyta</taxon>
        <taxon>Magnoliopsida</taxon>
        <taxon>eudicotyledons</taxon>
        <taxon>Gunneridae</taxon>
        <taxon>Pentapetalae</taxon>
        <taxon>asterids</taxon>
        <taxon>campanulids</taxon>
        <taxon>Asterales</taxon>
        <taxon>Asteraceae</taxon>
        <taxon>Asteroideae</taxon>
        <taxon>Heliantheae alliance</taxon>
        <taxon>Heliantheae</taxon>
        <taxon>Helianthus</taxon>
    </lineage>
</organism>
<dbReference type="Gramene" id="mRNA:HanXRQr2_Chr05g0230481">
    <property type="protein sequence ID" value="mRNA:HanXRQr2_Chr05g0230481"/>
    <property type="gene ID" value="HanXRQr2_Chr05g0230481"/>
</dbReference>
<evidence type="ECO:0000313" key="1">
    <source>
        <dbReference type="EMBL" id="KAF5807164.1"/>
    </source>
</evidence>
<name>A0A9K3J252_HELAN</name>
<keyword evidence="2" id="KW-1185">Reference proteome</keyword>
<gene>
    <name evidence="1" type="ORF">HanXRQr2_Chr05g0230481</name>
</gene>
<dbReference type="Proteomes" id="UP000215914">
    <property type="component" value="Unassembled WGS sequence"/>
</dbReference>
<proteinExistence type="predicted"/>
<accession>A0A9K3J252</accession>